<proteinExistence type="predicted"/>
<evidence type="ECO:0000313" key="4">
    <source>
        <dbReference type="EMBL" id="BAE50761.1"/>
    </source>
</evidence>
<dbReference type="HOGENOM" id="CLU_696247_0_0_5"/>
<dbReference type="EMBL" id="AP007255">
    <property type="protein sequence ID" value="BAE50761.1"/>
    <property type="molecule type" value="Genomic_DNA"/>
</dbReference>
<sequence>MAIKRAICLAGGGPAVGLSIGALERLHREPDITFDVWSLACIGAWLGIVWNQAERGKEAQTSEAFFRGIFRPDDVYDKFPVAAAFAPDFEAATQNTLNFVLDSNSYRNLVIPEAIKEASEEIVAFTKDPGKWSQANFNALILNQVLAVNPVSRFMTSLMYKSATKGLSRVFYPDSAFLQQIDFKALYQPGRPTLYHNSYNLTDQRLELFSNKDSKYQRISAETLCACSALPYIEEPVTMNGKVYCEGATIDTVNFEDLLTNHPDLDEVWVSRILDRKQIRRPENLYDALNNLVMLFASTTSEDDVKLFKYHLRETGSKVKVIEIPVASNINYDWSWSNLDRSITDGRLAAESVLKAYRRAAPAKADRPKAASAKAAGMSAPMADAASDTVDA</sequence>
<evidence type="ECO:0000313" key="5">
    <source>
        <dbReference type="Proteomes" id="UP000007058"/>
    </source>
</evidence>
<name>Q2W5W4_PARM1</name>
<accession>Q2W5W4</accession>
<dbReference type="InterPro" id="IPR016035">
    <property type="entry name" value="Acyl_Trfase/lysoPLipase"/>
</dbReference>
<dbReference type="GO" id="GO:0006629">
    <property type="term" value="P:lipid metabolic process"/>
    <property type="evidence" value="ECO:0007669"/>
    <property type="project" value="UniProtKB-KW"/>
</dbReference>
<gene>
    <name evidence="4" type="ordered locus">amb1957</name>
</gene>
<organism evidence="4 5">
    <name type="scientific">Paramagnetospirillum magneticum (strain ATCC 700264 / AMB-1)</name>
    <name type="common">Magnetospirillum magneticum</name>
    <dbReference type="NCBI Taxonomy" id="342108"/>
    <lineage>
        <taxon>Bacteria</taxon>
        <taxon>Pseudomonadati</taxon>
        <taxon>Pseudomonadota</taxon>
        <taxon>Alphaproteobacteria</taxon>
        <taxon>Rhodospirillales</taxon>
        <taxon>Magnetospirillaceae</taxon>
        <taxon>Paramagnetospirillum</taxon>
    </lineage>
</organism>
<protein>
    <recommendedName>
        <fullName evidence="3">PNPLA domain-containing protein</fullName>
    </recommendedName>
</protein>
<dbReference type="Pfam" id="PF01734">
    <property type="entry name" value="Patatin"/>
    <property type="match status" value="1"/>
</dbReference>
<feature type="compositionally biased region" description="Low complexity" evidence="2">
    <location>
        <begin position="370"/>
        <end position="392"/>
    </location>
</feature>
<reference evidence="4 5" key="1">
    <citation type="journal article" date="2005" name="DNA Res.">
        <title>Complete genome sequence of the facultative anaerobic magnetotactic bacterium Magnetospirillum sp. strain AMB-1.</title>
        <authorList>
            <person name="Matsunaga T."/>
            <person name="Okamura Y."/>
            <person name="Fukuda Y."/>
            <person name="Wahyudi A.T."/>
            <person name="Murase Y."/>
            <person name="Takeyama H."/>
        </authorList>
    </citation>
    <scope>NUCLEOTIDE SEQUENCE [LARGE SCALE GENOMIC DNA]</scope>
    <source>
        <strain evidence="5">ATCC 700264 / AMB-1</strain>
    </source>
</reference>
<dbReference type="KEGG" id="mag:amb1957"/>
<dbReference type="AlphaFoldDB" id="Q2W5W4"/>
<keyword evidence="5" id="KW-1185">Reference proteome</keyword>
<dbReference type="Proteomes" id="UP000007058">
    <property type="component" value="Chromosome"/>
</dbReference>
<dbReference type="RefSeq" id="WP_011384360.1">
    <property type="nucleotide sequence ID" value="NC_007626.1"/>
</dbReference>
<keyword evidence="1" id="KW-0443">Lipid metabolism</keyword>
<feature type="region of interest" description="Disordered" evidence="2">
    <location>
        <begin position="361"/>
        <end position="392"/>
    </location>
</feature>
<dbReference type="SUPFAM" id="SSF52151">
    <property type="entry name" value="FabD/lysophospholipase-like"/>
    <property type="match status" value="1"/>
</dbReference>
<feature type="domain" description="PNPLA" evidence="3">
    <location>
        <begin position="7"/>
        <end position="258"/>
    </location>
</feature>
<evidence type="ECO:0000256" key="1">
    <source>
        <dbReference type="ARBA" id="ARBA00023098"/>
    </source>
</evidence>
<dbReference type="Gene3D" id="3.40.1090.10">
    <property type="entry name" value="Cytosolic phospholipase A2 catalytic domain"/>
    <property type="match status" value="1"/>
</dbReference>
<evidence type="ECO:0000256" key="2">
    <source>
        <dbReference type="SAM" id="MobiDB-lite"/>
    </source>
</evidence>
<dbReference type="InterPro" id="IPR002641">
    <property type="entry name" value="PNPLA_dom"/>
</dbReference>
<evidence type="ECO:0000259" key="3">
    <source>
        <dbReference type="Pfam" id="PF01734"/>
    </source>
</evidence>